<dbReference type="GO" id="GO:0005886">
    <property type="term" value="C:plasma membrane"/>
    <property type="evidence" value="ECO:0007669"/>
    <property type="project" value="UniProtKB-SubCell"/>
</dbReference>
<keyword evidence="12" id="KW-1185">Reference proteome</keyword>
<feature type="transmembrane region" description="Helical" evidence="9">
    <location>
        <begin position="240"/>
        <end position="264"/>
    </location>
</feature>
<dbReference type="InterPro" id="IPR004706">
    <property type="entry name" value="Arsenical-R_Acr3"/>
</dbReference>
<feature type="transmembrane region" description="Helical" evidence="9">
    <location>
        <begin position="38"/>
        <end position="57"/>
    </location>
</feature>
<dbReference type="GeneID" id="6077575"/>
<name>B0DD68_LACBS</name>
<sequence>MLLTPLVLLFMTVGIIIGGASSHVREVFERIKLGGVPAPIAVGLIVMMWPVLTRVQYEEFPTIFSSRAIWVHIGISFALNWIIGPLLMLGLSWATLPDSPKYRLGVIMVGISRCIAMGMIWSNLARGDCDYCAIIVVFNAILQMILYPPYALLFVDLIGEHDPIHVSYVATAISVFIYLGIPLVAGVVTRYTVWALKGKEFMNGTFIPSIAPIALLGLLYAILVLSAYQAHRVIRDIAPLIRVLLPLALYSVIMFACTLVMMFSLSKREGNGNRRFAYDVAVVQAFTVSSNNFGSAIGIAIAMYGINSEEALPAMIAPLADIPVLLALTWLAPYVKKKVQWGTLESVSDRRKSRFELRVRLDFHQYTDEQHDTTVKKDSESLFSTAKSLTRLSLPGCTV</sequence>
<feature type="transmembrane region" description="Helical" evidence="9">
    <location>
        <begin position="131"/>
        <end position="148"/>
    </location>
</feature>
<dbReference type="InterPro" id="IPR038770">
    <property type="entry name" value="Na+/solute_symporter_sf"/>
</dbReference>
<feature type="transmembrane region" description="Helical" evidence="9">
    <location>
        <begin position="276"/>
        <end position="306"/>
    </location>
</feature>
<comment type="subcellular location">
    <subcellularLocation>
        <location evidence="1 8">Cell membrane</location>
        <topology evidence="1 8">Multi-pass membrane protein</topology>
    </subcellularLocation>
</comment>
<keyword evidence="10" id="KW-0732">Signal</keyword>
<keyword evidence="3 8" id="KW-0813">Transport</keyword>
<feature type="transmembrane region" description="Helical" evidence="9">
    <location>
        <begin position="102"/>
        <end position="124"/>
    </location>
</feature>
<organism evidence="12">
    <name type="scientific">Laccaria bicolor (strain S238N-H82 / ATCC MYA-4686)</name>
    <name type="common">Bicoloured deceiver</name>
    <name type="synonym">Laccaria laccata var. bicolor</name>
    <dbReference type="NCBI Taxonomy" id="486041"/>
    <lineage>
        <taxon>Eukaryota</taxon>
        <taxon>Fungi</taxon>
        <taxon>Dikarya</taxon>
        <taxon>Basidiomycota</taxon>
        <taxon>Agaricomycotina</taxon>
        <taxon>Agaricomycetes</taxon>
        <taxon>Agaricomycetidae</taxon>
        <taxon>Agaricales</taxon>
        <taxon>Agaricineae</taxon>
        <taxon>Hydnangiaceae</taxon>
        <taxon>Laccaria</taxon>
    </lineage>
</organism>
<evidence type="ECO:0000256" key="4">
    <source>
        <dbReference type="ARBA" id="ARBA00022475"/>
    </source>
</evidence>
<evidence type="ECO:0000256" key="6">
    <source>
        <dbReference type="ARBA" id="ARBA00022989"/>
    </source>
</evidence>
<evidence type="ECO:0000256" key="10">
    <source>
        <dbReference type="SAM" id="SignalP"/>
    </source>
</evidence>
<dbReference type="Pfam" id="PF01758">
    <property type="entry name" value="SBF"/>
    <property type="match status" value="1"/>
</dbReference>
<feature type="transmembrane region" description="Helical" evidence="9">
    <location>
        <begin position="69"/>
        <end position="96"/>
    </location>
</feature>
<dbReference type="GO" id="GO:0015105">
    <property type="term" value="F:arsenite transmembrane transporter activity"/>
    <property type="evidence" value="ECO:0007669"/>
    <property type="project" value="TreeGrafter"/>
</dbReference>
<keyword evidence="4 8" id="KW-1003">Cell membrane</keyword>
<feature type="transmembrane region" description="Helical" evidence="9">
    <location>
        <begin position="168"/>
        <end position="193"/>
    </location>
</feature>
<evidence type="ECO:0000256" key="8">
    <source>
        <dbReference type="PIRNR" id="PIRNR005508"/>
    </source>
</evidence>
<dbReference type="PANTHER" id="PTHR43057">
    <property type="entry name" value="ARSENITE EFFLUX TRANSPORTER"/>
    <property type="match status" value="1"/>
</dbReference>
<dbReference type="Proteomes" id="UP000001194">
    <property type="component" value="Unassembled WGS sequence"/>
</dbReference>
<evidence type="ECO:0000313" key="11">
    <source>
        <dbReference type="EMBL" id="EDR07426.1"/>
    </source>
</evidence>
<dbReference type="InParanoid" id="B0DD68"/>
<dbReference type="Gene3D" id="1.20.1530.20">
    <property type="match status" value="1"/>
</dbReference>
<feature type="transmembrane region" description="Helical" evidence="9">
    <location>
        <begin position="312"/>
        <end position="332"/>
    </location>
</feature>
<dbReference type="GO" id="GO:0015104">
    <property type="term" value="F:antimonite transmembrane transporter activity"/>
    <property type="evidence" value="ECO:0007669"/>
    <property type="project" value="TreeGrafter"/>
</dbReference>
<dbReference type="PANTHER" id="PTHR43057:SF1">
    <property type="entry name" value="ARSENICAL-RESISTANCE PROTEIN 3"/>
    <property type="match status" value="1"/>
</dbReference>
<evidence type="ECO:0000256" key="1">
    <source>
        <dbReference type="ARBA" id="ARBA00004651"/>
    </source>
</evidence>
<dbReference type="AlphaFoldDB" id="B0DD68"/>
<comment type="similarity">
    <text evidence="2 8">Belongs to the arsenical resistance-3 (ACR3) (TC 2.A.59) family.</text>
</comment>
<dbReference type="RefSeq" id="XP_001881818.1">
    <property type="nucleotide sequence ID" value="XM_001881783.1"/>
</dbReference>
<evidence type="ECO:0000256" key="5">
    <source>
        <dbReference type="ARBA" id="ARBA00022692"/>
    </source>
</evidence>
<evidence type="ECO:0000313" key="12">
    <source>
        <dbReference type="Proteomes" id="UP000001194"/>
    </source>
</evidence>
<evidence type="ECO:0000256" key="9">
    <source>
        <dbReference type="SAM" id="Phobius"/>
    </source>
</evidence>
<dbReference type="EMBL" id="DS547104">
    <property type="protein sequence ID" value="EDR07426.1"/>
    <property type="molecule type" value="Genomic_DNA"/>
</dbReference>
<dbReference type="GO" id="GO:0015297">
    <property type="term" value="F:antiporter activity"/>
    <property type="evidence" value="ECO:0007669"/>
    <property type="project" value="UniProtKB-UniRule"/>
</dbReference>
<dbReference type="PIRSF" id="PIRSF005508">
    <property type="entry name" value="Acr3"/>
    <property type="match status" value="1"/>
</dbReference>
<evidence type="ECO:0000256" key="3">
    <source>
        <dbReference type="ARBA" id="ARBA00022448"/>
    </source>
</evidence>
<feature type="transmembrane region" description="Helical" evidence="9">
    <location>
        <begin position="205"/>
        <end position="228"/>
    </location>
</feature>
<reference evidence="11 12" key="1">
    <citation type="journal article" date="2008" name="Nature">
        <title>The genome of Laccaria bicolor provides insights into mycorrhizal symbiosis.</title>
        <authorList>
            <person name="Martin F."/>
            <person name="Aerts A."/>
            <person name="Ahren D."/>
            <person name="Brun A."/>
            <person name="Danchin E.G.J."/>
            <person name="Duchaussoy F."/>
            <person name="Gibon J."/>
            <person name="Kohler A."/>
            <person name="Lindquist E."/>
            <person name="Pereda V."/>
            <person name="Salamov A."/>
            <person name="Shapiro H.J."/>
            <person name="Wuyts J."/>
            <person name="Blaudez D."/>
            <person name="Buee M."/>
            <person name="Brokstein P."/>
            <person name="Canbaeck B."/>
            <person name="Cohen D."/>
            <person name="Courty P.E."/>
            <person name="Coutinho P.M."/>
            <person name="Delaruelle C."/>
            <person name="Detter J.C."/>
            <person name="Deveau A."/>
            <person name="DiFazio S."/>
            <person name="Duplessis S."/>
            <person name="Fraissinet-Tachet L."/>
            <person name="Lucic E."/>
            <person name="Frey-Klett P."/>
            <person name="Fourrey C."/>
            <person name="Feussner I."/>
            <person name="Gay G."/>
            <person name="Grimwood J."/>
            <person name="Hoegger P.J."/>
            <person name="Jain P."/>
            <person name="Kilaru S."/>
            <person name="Labbe J."/>
            <person name="Lin Y.C."/>
            <person name="Legue V."/>
            <person name="Le Tacon F."/>
            <person name="Marmeisse R."/>
            <person name="Melayah D."/>
            <person name="Montanini B."/>
            <person name="Muratet M."/>
            <person name="Nehls U."/>
            <person name="Niculita-Hirzel H."/>
            <person name="Oudot-Le Secq M.P."/>
            <person name="Peter M."/>
            <person name="Quesneville H."/>
            <person name="Rajashekar B."/>
            <person name="Reich M."/>
            <person name="Rouhier N."/>
            <person name="Schmutz J."/>
            <person name="Yin T."/>
            <person name="Chalot M."/>
            <person name="Henrissat B."/>
            <person name="Kuees U."/>
            <person name="Lucas S."/>
            <person name="Van de Peer Y."/>
            <person name="Podila G.K."/>
            <person name="Polle A."/>
            <person name="Pukkila P.J."/>
            <person name="Richardson P.M."/>
            <person name="Rouze P."/>
            <person name="Sanders I.R."/>
            <person name="Stajich J.E."/>
            <person name="Tunlid A."/>
            <person name="Tuskan G."/>
            <person name="Grigoriev I.V."/>
        </authorList>
    </citation>
    <scope>NUCLEOTIDE SEQUENCE [LARGE SCALE GENOMIC DNA]</scope>
    <source>
        <strain evidence="12">S238N-H82 / ATCC MYA-4686</strain>
    </source>
</reference>
<keyword evidence="6 8" id="KW-1133">Transmembrane helix</keyword>
<protein>
    <submittedName>
        <fullName evidence="11">Predicted protein</fullName>
    </submittedName>
</protein>
<evidence type="ECO:0000256" key="7">
    <source>
        <dbReference type="ARBA" id="ARBA00023136"/>
    </source>
</evidence>
<dbReference type="OrthoDB" id="187348at2759"/>
<feature type="chain" id="PRO_5002747188" evidence="10">
    <location>
        <begin position="23"/>
        <end position="399"/>
    </location>
</feature>
<dbReference type="HOGENOM" id="CLU_022869_0_0_1"/>
<proteinExistence type="inferred from homology"/>
<feature type="signal peptide" evidence="10">
    <location>
        <begin position="1"/>
        <end position="22"/>
    </location>
</feature>
<gene>
    <name evidence="11" type="ORF">LACBIDRAFT_190828</name>
</gene>
<keyword evidence="5 8" id="KW-0812">Transmembrane</keyword>
<evidence type="ECO:0000256" key="2">
    <source>
        <dbReference type="ARBA" id="ARBA00010110"/>
    </source>
</evidence>
<dbReference type="KEGG" id="lbc:LACBIDRAFT_190828"/>
<dbReference type="InterPro" id="IPR002657">
    <property type="entry name" value="BilAc:Na_symport/Acr3"/>
</dbReference>
<keyword evidence="7 8" id="KW-0472">Membrane</keyword>
<accession>B0DD68</accession>